<feature type="transmembrane region" description="Helical" evidence="12">
    <location>
        <begin position="375"/>
        <end position="396"/>
    </location>
</feature>
<reference evidence="17" key="1">
    <citation type="submission" date="2025-08" db="UniProtKB">
        <authorList>
            <consortium name="RefSeq"/>
        </authorList>
    </citation>
    <scope>IDENTIFICATION</scope>
    <source>
        <tissue evidence="17">Whole sample</tissue>
    </source>
</reference>
<dbReference type="GO" id="GO:0005886">
    <property type="term" value="C:plasma membrane"/>
    <property type="evidence" value="ECO:0007669"/>
    <property type="project" value="UniProtKB-SubCell"/>
</dbReference>
<evidence type="ECO:0000256" key="1">
    <source>
        <dbReference type="ARBA" id="ARBA00004651"/>
    </source>
</evidence>
<dbReference type="InterPro" id="IPR000832">
    <property type="entry name" value="GPCR_2_secretin-like"/>
</dbReference>
<evidence type="ECO:0000256" key="4">
    <source>
        <dbReference type="ARBA" id="ARBA00022692"/>
    </source>
</evidence>
<dbReference type="GO" id="GO:0008528">
    <property type="term" value="F:G protein-coupled peptide receptor activity"/>
    <property type="evidence" value="ECO:0007669"/>
    <property type="project" value="TreeGrafter"/>
</dbReference>
<proteinExistence type="inferred from homology"/>
<dbReference type="Pfam" id="PF00002">
    <property type="entry name" value="7tm_2"/>
    <property type="match status" value="1"/>
</dbReference>
<keyword evidence="7 12" id="KW-0472">Membrane</keyword>
<evidence type="ECO:0000256" key="6">
    <source>
        <dbReference type="ARBA" id="ARBA00023040"/>
    </source>
</evidence>
<evidence type="ECO:0000256" key="2">
    <source>
        <dbReference type="ARBA" id="ARBA00005314"/>
    </source>
</evidence>
<sequence length="538" mass="63244">MNLSYYYYFMANENRGGAYRLLFFLWIILLISRKADSYETMEGQVVISLADQDRMRDREQIRCLKKMLFGPHLNKELYCNSSWDEISCWPDTEPNQTVYLQCANYINGFYVNNFASRKCMPDGQWYVHPVLNKTWTNYSQCFNQKVINNEPKVGSLLQTHMEHIRLMFNIGYGLSFATLTVAIFIMVYFKRLHCPRNTVHLNLFIAFMLRALVSLLKENLLVQGLGLPSDVEVTPYNRVIFIEEGLHWECKMLFTVFNYVMMASYMWIFVEGLHLHTLIMVSVFSERSSVKWYLCIGWGVPVIFIIPWVIVRVLLENVYCWNTNPTPGYMWIHKTPVVVVTVINFIFFINILRALFTKMKTPVSKTAKKHKYRRLAKSTLVLIPLFGVHYVIFLGLPDDDVKPEAEVVKLYFEMFLSSFQGLLVAILFCFMNNEVKMEIMKRLCNRGPYYRYRRYYRHSSQGGSFRCVCQARNIQTQSSYKQDTNRRSSADNSSTLLLNPSKYPPEPCYCGWHVDSKGHLCRNFVRHDDNMRRAQSCL</sequence>
<dbReference type="KEGG" id="cvn:111114689"/>
<comment type="similarity">
    <text evidence="2">Belongs to the G-protein coupled receptor 2 family.</text>
</comment>
<feature type="transmembrane region" description="Helical" evidence="12">
    <location>
        <begin position="292"/>
        <end position="315"/>
    </location>
</feature>
<evidence type="ECO:0000256" key="8">
    <source>
        <dbReference type="ARBA" id="ARBA00023170"/>
    </source>
</evidence>
<dbReference type="Gene3D" id="4.10.1240.10">
    <property type="entry name" value="GPCR, family 2, extracellular hormone receptor domain"/>
    <property type="match status" value="1"/>
</dbReference>
<evidence type="ECO:0000259" key="15">
    <source>
        <dbReference type="PROSITE" id="PS50261"/>
    </source>
</evidence>
<dbReference type="Gene3D" id="1.20.1070.10">
    <property type="entry name" value="Rhodopsin 7-helix transmembrane proteins"/>
    <property type="match status" value="1"/>
</dbReference>
<protein>
    <submittedName>
        <fullName evidence="17">Secretin receptor-like isoform X1</fullName>
    </submittedName>
</protein>
<keyword evidence="8" id="KW-0675">Receptor</keyword>
<keyword evidence="3" id="KW-1003">Cell membrane</keyword>
<feature type="transmembrane region" description="Helical" evidence="12">
    <location>
        <begin position="265"/>
        <end position="285"/>
    </location>
</feature>
<dbReference type="GO" id="GO:0017046">
    <property type="term" value="F:peptide hormone binding"/>
    <property type="evidence" value="ECO:0007669"/>
    <property type="project" value="TreeGrafter"/>
</dbReference>
<keyword evidence="4 12" id="KW-0812">Transmembrane</keyword>
<dbReference type="InterPro" id="IPR001879">
    <property type="entry name" value="GPCR_2_extracellular_dom"/>
</dbReference>
<dbReference type="Pfam" id="PF02793">
    <property type="entry name" value="HRM"/>
    <property type="match status" value="1"/>
</dbReference>
<dbReference type="SMART" id="SM00008">
    <property type="entry name" value="HormR"/>
    <property type="match status" value="1"/>
</dbReference>
<accession>A0A8B8BZT9</accession>
<dbReference type="PROSITE" id="PS00650">
    <property type="entry name" value="G_PROTEIN_RECEP_F2_2"/>
    <property type="match status" value="1"/>
</dbReference>
<dbReference type="RefSeq" id="XP_022308820.1">
    <property type="nucleotide sequence ID" value="XM_022453112.1"/>
</dbReference>
<evidence type="ECO:0000256" key="7">
    <source>
        <dbReference type="ARBA" id="ARBA00023136"/>
    </source>
</evidence>
<dbReference type="PANTHER" id="PTHR45620">
    <property type="entry name" value="PDF RECEPTOR-LIKE PROTEIN-RELATED"/>
    <property type="match status" value="1"/>
</dbReference>
<evidence type="ECO:0000256" key="9">
    <source>
        <dbReference type="ARBA" id="ARBA00023180"/>
    </source>
</evidence>
<feature type="region of interest" description="Disordered" evidence="11">
    <location>
        <begin position="478"/>
        <end position="498"/>
    </location>
</feature>
<feature type="chain" id="PRO_5034716653" evidence="13">
    <location>
        <begin position="38"/>
        <end position="538"/>
    </location>
</feature>
<feature type="transmembrane region" description="Helical" evidence="12">
    <location>
        <begin position="408"/>
        <end position="431"/>
    </location>
</feature>
<feature type="domain" description="G-protein coupled receptors family 2 profile 1" evidence="14">
    <location>
        <begin position="62"/>
        <end position="145"/>
    </location>
</feature>
<dbReference type="GO" id="GO:0007188">
    <property type="term" value="P:adenylate cyclase-modulating G protein-coupled receptor signaling pathway"/>
    <property type="evidence" value="ECO:0007669"/>
    <property type="project" value="TreeGrafter"/>
</dbReference>
<feature type="transmembrane region" description="Helical" evidence="12">
    <location>
        <begin position="166"/>
        <end position="187"/>
    </location>
</feature>
<dbReference type="OrthoDB" id="6022368at2759"/>
<dbReference type="SUPFAM" id="SSF111418">
    <property type="entry name" value="Hormone receptor domain"/>
    <property type="match status" value="1"/>
</dbReference>
<keyword evidence="13" id="KW-0732">Signal</keyword>
<dbReference type="GO" id="GO:0007166">
    <property type="term" value="P:cell surface receptor signaling pathway"/>
    <property type="evidence" value="ECO:0007669"/>
    <property type="project" value="InterPro"/>
</dbReference>
<dbReference type="Proteomes" id="UP000694844">
    <property type="component" value="Chromosome 9"/>
</dbReference>
<dbReference type="InterPro" id="IPR050332">
    <property type="entry name" value="GPCR_2"/>
</dbReference>
<evidence type="ECO:0000256" key="3">
    <source>
        <dbReference type="ARBA" id="ARBA00022475"/>
    </source>
</evidence>
<dbReference type="PROSITE" id="PS50261">
    <property type="entry name" value="G_PROTEIN_RECEP_F2_4"/>
    <property type="match status" value="1"/>
</dbReference>
<feature type="domain" description="G-protein coupled receptors family 2 profile 2" evidence="15">
    <location>
        <begin position="164"/>
        <end position="432"/>
    </location>
</feature>
<keyword evidence="16" id="KW-1185">Reference proteome</keyword>
<evidence type="ECO:0000259" key="14">
    <source>
        <dbReference type="PROSITE" id="PS50227"/>
    </source>
</evidence>
<evidence type="ECO:0000256" key="11">
    <source>
        <dbReference type="SAM" id="MobiDB-lite"/>
    </source>
</evidence>
<evidence type="ECO:0000256" key="10">
    <source>
        <dbReference type="ARBA" id="ARBA00023224"/>
    </source>
</evidence>
<dbReference type="AlphaFoldDB" id="A0A8B8BZT9"/>
<evidence type="ECO:0000256" key="5">
    <source>
        <dbReference type="ARBA" id="ARBA00022989"/>
    </source>
</evidence>
<evidence type="ECO:0000313" key="16">
    <source>
        <dbReference type="Proteomes" id="UP000694844"/>
    </source>
</evidence>
<feature type="signal peptide" evidence="13">
    <location>
        <begin position="1"/>
        <end position="37"/>
    </location>
</feature>
<dbReference type="GeneID" id="111114689"/>
<dbReference type="PRINTS" id="PR00249">
    <property type="entry name" value="GPCRSECRETIN"/>
</dbReference>
<evidence type="ECO:0000256" key="13">
    <source>
        <dbReference type="SAM" id="SignalP"/>
    </source>
</evidence>
<name>A0A8B8BZT9_CRAVI</name>
<comment type="subcellular location">
    <subcellularLocation>
        <location evidence="1">Cell membrane</location>
        <topology evidence="1">Multi-pass membrane protein</topology>
    </subcellularLocation>
</comment>
<evidence type="ECO:0000313" key="17">
    <source>
        <dbReference type="RefSeq" id="XP_022308820.1"/>
    </source>
</evidence>
<dbReference type="InterPro" id="IPR017981">
    <property type="entry name" value="GPCR_2-like_7TM"/>
</dbReference>
<dbReference type="PANTHER" id="PTHR45620:SF1">
    <property type="entry name" value="G-PROTEIN COUPLED RECEPTORS FAMILY 2 PROFILE 2 DOMAIN-CONTAINING PROTEIN"/>
    <property type="match status" value="1"/>
</dbReference>
<dbReference type="InterPro" id="IPR017983">
    <property type="entry name" value="GPCR_2_secretin-like_CS"/>
</dbReference>
<gene>
    <name evidence="17" type="primary">LOC111114689</name>
</gene>
<organism evidence="16 17">
    <name type="scientific">Crassostrea virginica</name>
    <name type="common">Eastern oyster</name>
    <dbReference type="NCBI Taxonomy" id="6565"/>
    <lineage>
        <taxon>Eukaryota</taxon>
        <taxon>Metazoa</taxon>
        <taxon>Spiralia</taxon>
        <taxon>Lophotrochozoa</taxon>
        <taxon>Mollusca</taxon>
        <taxon>Bivalvia</taxon>
        <taxon>Autobranchia</taxon>
        <taxon>Pteriomorphia</taxon>
        <taxon>Ostreida</taxon>
        <taxon>Ostreoidea</taxon>
        <taxon>Ostreidae</taxon>
        <taxon>Crassostrea</taxon>
    </lineage>
</organism>
<dbReference type="PROSITE" id="PS50227">
    <property type="entry name" value="G_PROTEIN_RECEP_F2_3"/>
    <property type="match status" value="1"/>
</dbReference>
<keyword evidence="5 12" id="KW-1133">Transmembrane helix</keyword>
<dbReference type="SUPFAM" id="SSF81321">
    <property type="entry name" value="Family A G protein-coupled receptor-like"/>
    <property type="match status" value="1"/>
</dbReference>
<feature type="transmembrane region" description="Helical" evidence="12">
    <location>
        <begin position="335"/>
        <end position="355"/>
    </location>
</feature>
<evidence type="ECO:0000256" key="12">
    <source>
        <dbReference type="SAM" id="Phobius"/>
    </source>
</evidence>
<keyword evidence="6" id="KW-0297">G-protein coupled receptor</keyword>
<dbReference type="InterPro" id="IPR036445">
    <property type="entry name" value="GPCR_2_extracell_dom_sf"/>
</dbReference>
<keyword evidence="9" id="KW-0325">Glycoprotein</keyword>
<keyword evidence="10" id="KW-0807">Transducer</keyword>